<evidence type="ECO:0000256" key="4">
    <source>
        <dbReference type="ARBA" id="ARBA00023004"/>
    </source>
</evidence>
<feature type="compositionally biased region" description="Basic and acidic residues" evidence="7">
    <location>
        <begin position="304"/>
        <end position="323"/>
    </location>
</feature>
<keyword evidence="5" id="KW-0411">Iron-sulfur</keyword>
<evidence type="ECO:0000256" key="1">
    <source>
        <dbReference type="ARBA" id="ARBA00010643"/>
    </source>
</evidence>
<dbReference type="InterPro" id="IPR041921">
    <property type="entry name" value="NuoE_N"/>
</dbReference>
<comment type="caution">
    <text evidence="8">The sequence shown here is derived from an EMBL/GenBank/DDBJ whole genome shotgun (WGS) entry which is preliminary data.</text>
</comment>
<proteinExistence type="inferred from homology"/>
<gene>
    <name evidence="8" type="ORF">JOD64_003256</name>
</gene>
<dbReference type="CDD" id="cd03064">
    <property type="entry name" value="TRX_Fd_NuoE"/>
    <property type="match status" value="1"/>
</dbReference>
<evidence type="ECO:0000313" key="9">
    <source>
        <dbReference type="Proteomes" id="UP000764837"/>
    </source>
</evidence>
<dbReference type="EMBL" id="JAFBBP010000001">
    <property type="protein sequence ID" value="MBM7492034.1"/>
    <property type="molecule type" value="Genomic_DNA"/>
</dbReference>
<feature type="compositionally biased region" description="Low complexity" evidence="7">
    <location>
        <begin position="355"/>
        <end position="369"/>
    </location>
</feature>
<dbReference type="NCBIfam" id="NF005721">
    <property type="entry name" value="PRK07539.1-1"/>
    <property type="match status" value="1"/>
</dbReference>
<organism evidence="8 9">
    <name type="scientific">Micromonospora luteifusca</name>
    <dbReference type="NCBI Taxonomy" id="709860"/>
    <lineage>
        <taxon>Bacteria</taxon>
        <taxon>Bacillati</taxon>
        <taxon>Actinomycetota</taxon>
        <taxon>Actinomycetes</taxon>
        <taxon>Micromonosporales</taxon>
        <taxon>Micromonosporaceae</taxon>
        <taxon>Micromonospora</taxon>
    </lineage>
</organism>
<accession>A0ABS2LWK2</accession>
<dbReference type="Gene3D" id="3.40.30.10">
    <property type="entry name" value="Glutaredoxin"/>
    <property type="match status" value="1"/>
</dbReference>
<feature type="region of interest" description="Disordered" evidence="7">
    <location>
        <begin position="212"/>
        <end position="407"/>
    </location>
</feature>
<evidence type="ECO:0000313" key="8">
    <source>
        <dbReference type="EMBL" id="MBM7492034.1"/>
    </source>
</evidence>
<name>A0ABS2LWK2_9ACTN</name>
<keyword evidence="2" id="KW-0001">2Fe-2S</keyword>
<dbReference type="InterPro" id="IPR036249">
    <property type="entry name" value="Thioredoxin-like_sf"/>
</dbReference>
<keyword evidence="9" id="KW-1185">Reference proteome</keyword>
<feature type="compositionally biased region" description="Low complexity" evidence="7">
    <location>
        <begin position="391"/>
        <end position="400"/>
    </location>
</feature>
<dbReference type="InterPro" id="IPR002023">
    <property type="entry name" value="NuoE-like"/>
</dbReference>
<protein>
    <submittedName>
        <fullName evidence="8">NADH-quinone oxidoreductase subunit E</fullName>
    </submittedName>
</protein>
<feature type="compositionally biased region" description="Low complexity" evidence="7">
    <location>
        <begin position="244"/>
        <end position="257"/>
    </location>
</feature>
<dbReference type="Pfam" id="PF01257">
    <property type="entry name" value="2Fe-2S_thioredx"/>
    <property type="match status" value="1"/>
</dbReference>
<dbReference type="RefSeq" id="WP_204942992.1">
    <property type="nucleotide sequence ID" value="NZ_JAFBBP010000001.1"/>
</dbReference>
<keyword evidence="4" id="KW-0408">Iron</keyword>
<dbReference type="PANTHER" id="PTHR10371">
    <property type="entry name" value="NADH DEHYDROGENASE UBIQUINONE FLAVOPROTEIN 2, MITOCHONDRIAL"/>
    <property type="match status" value="1"/>
</dbReference>
<evidence type="ECO:0000256" key="3">
    <source>
        <dbReference type="ARBA" id="ARBA00022723"/>
    </source>
</evidence>
<sequence>MSVFTEETRERAREIIARYPADRSRSALLPLLHLVQAEEGYVSPAGVTFCAEVLGLNKAQVGAVATFYTMYKRKPTGDFLVSVCTNTMCNVLGGQEIYDTLSEHLGVGHDETTADGTITLEHAECLAACDYGPVMTVNYDFFDGVDPSTAVGVVDELRAGGRPMPTRGARLCTLKEMAVQLAGFADDRDGAVADGGPGEPTLRGLRLAQQHGVSVPGFDPNTPIRSKAEADKAAAEAKAKAEAAKPAPVEASAAPVKGGDGASAPTGAAGVAEPAKPAVASGPAKPAEATEPAKPAEATGSTTRDVKAPDDKSPQVRTAETRQPDAGTAVPDAPGTKVPTDGTGTAPEAGDARSAEAAGVAANAPAGDGKPAGDEAGAQERNLTEAKAGTDADGAGPADASETGAQK</sequence>
<evidence type="ECO:0000256" key="6">
    <source>
        <dbReference type="ARBA" id="ARBA00034078"/>
    </source>
</evidence>
<dbReference type="PANTHER" id="PTHR10371:SF3">
    <property type="entry name" value="NADH DEHYDROGENASE [UBIQUINONE] FLAVOPROTEIN 2, MITOCHONDRIAL"/>
    <property type="match status" value="1"/>
</dbReference>
<comment type="similarity">
    <text evidence="1">Belongs to the complex I 24 kDa subunit family.</text>
</comment>
<keyword evidence="3" id="KW-0479">Metal-binding</keyword>
<evidence type="ECO:0000256" key="7">
    <source>
        <dbReference type="SAM" id="MobiDB-lite"/>
    </source>
</evidence>
<evidence type="ECO:0000256" key="5">
    <source>
        <dbReference type="ARBA" id="ARBA00023014"/>
    </source>
</evidence>
<evidence type="ECO:0000256" key="2">
    <source>
        <dbReference type="ARBA" id="ARBA00022714"/>
    </source>
</evidence>
<comment type="cofactor">
    <cofactor evidence="6">
        <name>[2Fe-2S] cluster</name>
        <dbReference type="ChEBI" id="CHEBI:190135"/>
    </cofactor>
</comment>
<dbReference type="Proteomes" id="UP000764837">
    <property type="component" value="Unassembled WGS sequence"/>
</dbReference>
<dbReference type="NCBIfam" id="TIGR01958">
    <property type="entry name" value="nuoE_fam"/>
    <property type="match status" value="1"/>
</dbReference>
<dbReference type="SUPFAM" id="SSF52833">
    <property type="entry name" value="Thioredoxin-like"/>
    <property type="match status" value="1"/>
</dbReference>
<dbReference type="InterPro" id="IPR042128">
    <property type="entry name" value="NuoE_dom"/>
</dbReference>
<reference evidence="8 9" key="1">
    <citation type="submission" date="2021-01" db="EMBL/GenBank/DDBJ databases">
        <title>Sequencing the genomes of 1000 actinobacteria strains.</title>
        <authorList>
            <person name="Klenk H.-P."/>
        </authorList>
    </citation>
    <scope>NUCLEOTIDE SEQUENCE [LARGE SCALE GENOMIC DNA]</scope>
    <source>
        <strain evidence="8 9">DSM 100204</strain>
    </source>
</reference>
<dbReference type="Gene3D" id="1.10.10.1590">
    <property type="entry name" value="NADH-quinone oxidoreductase subunit E"/>
    <property type="match status" value="1"/>
</dbReference>
<feature type="compositionally biased region" description="Low complexity" evidence="7">
    <location>
        <begin position="283"/>
        <end position="299"/>
    </location>
</feature>
<feature type="compositionally biased region" description="Basic and acidic residues" evidence="7">
    <location>
        <begin position="226"/>
        <end position="243"/>
    </location>
</feature>